<dbReference type="EMBL" id="SACQ01000006">
    <property type="protein sequence ID" value="RVU30012.1"/>
    <property type="molecule type" value="Genomic_DNA"/>
</dbReference>
<dbReference type="Pfam" id="PF17210">
    <property type="entry name" value="SdrD_B"/>
    <property type="match status" value="3"/>
</dbReference>
<feature type="chain" id="PRO_5019263291" description="Plant heme peroxidase family profile domain-containing protein" evidence="6">
    <location>
        <begin position="25"/>
        <end position="1444"/>
    </location>
</feature>
<feature type="region of interest" description="Disordered" evidence="4">
    <location>
        <begin position="1020"/>
        <end position="1043"/>
    </location>
</feature>
<dbReference type="SUPFAM" id="SSF117074">
    <property type="entry name" value="Hypothetical protein PA1324"/>
    <property type="match status" value="3"/>
</dbReference>
<dbReference type="InterPro" id="IPR033764">
    <property type="entry name" value="Sdr_B"/>
</dbReference>
<dbReference type="RefSeq" id="WP_127694797.1">
    <property type="nucleotide sequence ID" value="NZ_SACQ01000006.1"/>
</dbReference>
<feature type="domain" description="Plant heme peroxidase family profile" evidence="7">
    <location>
        <begin position="116"/>
        <end position="457"/>
    </location>
</feature>
<dbReference type="Proteomes" id="UP000282818">
    <property type="component" value="Unassembled WGS sequence"/>
</dbReference>
<dbReference type="Gene3D" id="2.60.40.10">
    <property type="entry name" value="Immunoglobulins"/>
    <property type="match status" value="3"/>
</dbReference>
<dbReference type="GO" id="GO:0020037">
    <property type="term" value="F:heme binding"/>
    <property type="evidence" value="ECO:0007669"/>
    <property type="project" value="InterPro"/>
</dbReference>
<dbReference type="InterPro" id="IPR013783">
    <property type="entry name" value="Ig-like_fold"/>
</dbReference>
<evidence type="ECO:0000256" key="3">
    <source>
        <dbReference type="ARBA" id="ARBA00022729"/>
    </source>
</evidence>
<evidence type="ECO:0000256" key="5">
    <source>
        <dbReference type="SAM" id="Phobius"/>
    </source>
</evidence>
<keyword evidence="3 6" id="KW-0732">Signal</keyword>
<comment type="caution">
    <text evidence="8">The sequence shown here is derived from an EMBL/GenBank/DDBJ whole genome shotgun (WGS) entry which is preliminary data.</text>
</comment>
<dbReference type="PANTHER" id="PTHR23303">
    <property type="entry name" value="CARBOXYPEPTIDASE REGULATORY REGION-CONTAINING"/>
    <property type="match status" value="1"/>
</dbReference>
<evidence type="ECO:0000313" key="9">
    <source>
        <dbReference type="Proteomes" id="UP000282818"/>
    </source>
</evidence>
<dbReference type="NCBIfam" id="TIGR01451">
    <property type="entry name" value="B_ant_repeat"/>
    <property type="match status" value="1"/>
</dbReference>
<evidence type="ECO:0000259" key="7">
    <source>
        <dbReference type="PROSITE" id="PS50873"/>
    </source>
</evidence>
<evidence type="ECO:0000256" key="2">
    <source>
        <dbReference type="ARBA" id="ARBA00022525"/>
    </source>
</evidence>
<sequence length="1444" mass="149501">MSSVKLKPLYFALSAALYVPHGMAVTNTNVVKSLNAASNPIDSGEIFAYNMAWSCPGSVSPADDCLNMRIADTLPQHVQATALPSSDGKLAKVCVQAPLAPLPDFSSCSQPGVSTSSPVAAGSTLHFVFNSRITAGDSGSLTLETRFEPGSTPDGHSVTNDATITAECDSAADPGCSDPAPRTSTSASITASATDETSIVKSVLSEGAITYDTSYRIRVCPSSDNIGFITPENLVIEDTLPDGANFVSASVAPDSGTGTAVDPLTWNIASLSSCQNIDVVVNYPSGGTNTNGATKTNTATLDYEINSTPATTLSDDAVITLDNPNPSISASKSASDQFVNPNQTMSYTITGRNNGNIPLGMTIADTIPNHCDVTTLDVRNADTYILNIDTNGDGVSDRTDTEADAGSTHTYSSGNITFSVGETLIGFSAAFGSAGSPSVPFTGSNSRSVTIACDVINPGIDGSTITMPASITNTATIDGANGGDVAPQQTPSRTITLRDPAANQTIAPDAIKTQNPSGVITPGDNATFEIAMTNSGNYSSAPEQADLTDPVFADLLPTDMSYVSSTIVGSAPASCATPPDINVINDYNSTGRTLVVWDWTGKSCTLSRGETVTYNLVSTVGPTTPAGSVTNNVAFLGSSNTETRGTEQCSVSGGFVADTLTGTLDGATGTADASQLCHAGSRSFTVQRVTNVISRKAVRGSLDNTWLYNADEPNNVGRTHHEGGVFWRLEVENTANIPLDNIELIDIMPFGADISPDGTSNTGVGTGAALGSTWDPNFVKDIDLSSAPVGTKVYYTQATNPCRANIVNAPGCNPMTTLPDGTPLSSEAVIPASGAPGEWSDVLPNIPSRVHAFRIVYPTSYQLPPGETLVFEYSQFGIADAPITDCPAAANSSCSNIAWNTFGYSYEEADINLANASAPTRVGIVVQPIPAGTAALGDFVWHDTNEDGVQDNDERSNGINDVLVQLFRDPNGIPNDGDEVLVVDTNTINHPVTGLPGYYHFSGLTPTSGGERYIVRFGIPNGMTGSPQDSTSDGNDSDGAQNGTMFEVTGITLASGEDRLDIDQGYFANPAIFSIGNRVWLDSNADSIDNDGAGNAAESSTGLAGITVELWAADGSGTALATATTNSTGHYLFPNLSAGDYRVVIPAAAKPAGLFASGVSITNAGLQESSPVSGNSDIDVHDHGEEISAPVGNIPANSIVSSTVTLGPLAGEPINEAGTDGPEQTPGYYDFAPDNRSNLSVDFGFYALSVGNQVWFDTDNNGVRDPAELPVVGVTVEVLNPDGSVAGSSVTDANGFWRVDGLPAGSGYRARVTAAAFGVGAPLEGYVSSTWHALSVDLDKDTYDHGLDSDTPEVDGIRTLPFTLSPSNLPTTEVTGSGQGANGSNGDNADNLTVDFGFTLPGTPQTPDSPIKKPPTQIPVMPLWAYGILAGLLGLFGRRKLANR</sequence>
<feature type="signal peptide" evidence="6">
    <location>
        <begin position="1"/>
        <end position="24"/>
    </location>
</feature>
<feature type="transmembrane region" description="Helical" evidence="5">
    <location>
        <begin position="1418"/>
        <end position="1436"/>
    </location>
</feature>
<keyword evidence="9" id="KW-1185">Reference proteome</keyword>
<dbReference type="InterPro" id="IPR047589">
    <property type="entry name" value="DUF11_rpt"/>
</dbReference>
<dbReference type="PANTHER" id="PTHR23303:SF15">
    <property type="entry name" value="COLOSSIN-A"/>
    <property type="match status" value="1"/>
</dbReference>
<evidence type="ECO:0000256" key="4">
    <source>
        <dbReference type="SAM" id="MobiDB-lite"/>
    </source>
</evidence>
<dbReference type="GO" id="GO:0004601">
    <property type="term" value="F:peroxidase activity"/>
    <property type="evidence" value="ECO:0007669"/>
    <property type="project" value="InterPro"/>
</dbReference>
<dbReference type="GO" id="GO:0005576">
    <property type="term" value="C:extracellular region"/>
    <property type="evidence" value="ECO:0007669"/>
    <property type="project" value="UniProtKB-SubCell"/>
</dbReference>
<keyword evidence="5" id="KW-1133">Transmembrane helix</keyword>
<dbReference type="InterPro" id="IPR051417">
    <property type="entry name" value="SDr/BOS_complex"/>
</dbReference>
<keyword evidence="5" id="KW-0812">Transmembrane</keyword>
<reference evidence="8 9" key="1">
    <citation type="submission" date="2019-01" db="EMBL/GenBank/DDBJ databases">
        <authorList>
            <person name="Chen W.-M."/>
        </authorList>
    </citation>
    <scope>NUCLEOTIDE SEQUENCE [LARGE SCALE GENOMIC DNA]</scope>
    <source>
        <strain evidence="8 9">HPM-16</strain>
    </source>
</reference>
<protein>
    <recommendedName>
        <fullName evidence="7">Plant heme peroxidase family profile domain-containing protein</fullName>
    </recommendedName>
</protein>
<evidence type="ECO:0000256" key="1">
    <source>
        <dbReference type="ARBA" id="ARBA00004613"/>
    </source>
</evidence>
<organism evidence="8 9">
    <name type="scientific">Neptunomonas marina</name>
    <dbReference type="NCBI Taxonomy" id="1815562"/>
    <lineage>
        <taxon>Bacteria</taxon>
        <taxon>Pseudomonadati</taxon>
        <taxon>Pseudomonadota</taxon>
        <taxon>Gammaproteobacteria</taxon>
        <taxon>Oceanospirillales</taxon>
        <taxon>Oceanospirillaceae</taxon>
        <taxon>Neptunomonas</taxon>
    </lineage>
</organism>
<evidence type="ECO:0000313" key="8">
    <source>
        <dbReference type="EMBL" id="RVU30012.1"/>
    </source>
</evidence>
<keyword evidence="5" id="KW-0472">Membrane</keyword>
<comment type="subcellular location">
    <subcellularLocation>
        <location evidence="1">Secreted</location>
    </subcellularLocation>
</comment>
<name>A0A437Q689_9GAMM</name>
<proteinExistence type="predicted"/>
<dbReference type="PROSITE" id="PS50873">
    <property type="entry name" value="PEROXIDASE_4"/>
    <property type="match status" value="1"/>
</dbReference>
<feature type="region of interest" description="Disordered" evidence="4">
    <location>
        <begin position="1361"/>
        <end position="1388"/>
    </location>
</feature>
<feature type="compositionally biased region" description="Polar residues" evidence="4">
    <location>
        <begin position="1362"/>
        <end position="1375"/>
    </location>
</feature>
<dbReference type="GO" id="GO:0006979">
    <property type="term" value="P:response to oxidative stress"/>
    <property type="evidence" value="ECO:0007669"/>
    <property type="project" value="InterPro"/>
</dbReference>
<keyword evidence="2" id="KW-0964">Secreted</keyword>
<accession>A0A437Q689</accession>
<evidence type="ECO:0000256" key="6">
    <source>
        <dbReference type="SAM" id="SignalP"/>
    </source>
</evidence>
<feature type="region of interest" description="Disordered" evidence="4">
    <location>
        <begin position="169"/>
        <end position="189"/>
    </location>
</feature>
<feature type="compositionally biased region" description="Polar residues" evidence="4">
    <location>
        <begin position="1023"/>
        <end position="1043"/>
    </location>
</feature>
<dbReference type="InterPro" id="IPR002016">
    <property type="entry name" value="Haem_peroxidase"/>
</dbReference>
<gene>
    <name evidence="8" type="ORF">EOE65_13205</name>
</gene>